<sequence>MRNGRTVGSQPVRCAIYTRKSTEEGLEQDFNSLDAQREACAAYILSQRHEGWTALPEVFEDGGYSGGNMDRPGMKRLMAAVAAGEIDVIVVYKVDRLTRSLADFAKIVEVLDAKSASFVSVTQSFNTTSSMGRLTLNVLLSFAQFEREVTGERIRDKVAASKAKGMWMGGPPPLGYDVQDRKLVINTAEAEQVRYIFSRYVELKSAMALIGDLNDRGIRSKARVGRDGRAYGSTSIGRGALYAMLRNRLYIGEVVHKGQRYAGRHEGIVDADLFELAQATLEQNQVDHHRGSRHEQPSLLAGLLWDGVGRRMSPSQSVKRTIRYRYYVSQLANAGSPIEPRWRISAPDLETKVVACVKKCVDQAMRKRLECSLEASEMQRLQTAGNDLNGLLEGGSPHDRRELIRKLVQRIEVHRDDVRITLTLDHFDSALPSEASTISVPINRVRAGKEVRLVLPDDPSHGQAGTPNQALVKLVAQAMGAREMLERGRFSNMKAFAEACGYSRETAADLLRVAYLAPDITGAILDGRQPAELTRTKLFRWPAMPLPWTEQRLALGFT</sequence>
<dbReference type="SUPFAM" id="SSF53041">
    <property type="entry name" value="Resolvase-like"/>
    <property type="match status" value="1"/>
</dbReference>
<organism evidence="3 4">
    <name type="scientific">Sphingomonas turrisvirgatae</name>
    <dbReference type="NCBI Taxonomy" id="1888892"/>
    <lineage>
        <taxon>Bacteria</taxon>
        <taxon>Pseudomonadati</taxon>
        <taxon>Pseudomonadota</taxon>
        <taxon>Alphaproteobacteria</taxon>
        <taxon>Sphingomonadales</taxon>
        <taxon>Sphingomonadaceae</taxon>
        <taxon>Sphingomonas</taxon>
    </lineage>
</organism>
<dbReference type="InterPro" id="IPR011109">
    <property type="entry name" value="DNA_bind_recombinase_dom"/>
</dbReference>
<evidence type="ECO:0000313" key="3">
    <source>
        <dbReference type="EMBL" id="ODP37885.1"/>
    </source>
</evidence>
<dbReference type="EMBL" id="MDDS01000023">
    <property type="protein sequence ID" value="ODP37885.1"/>
    <property type="molecule type" value="Genomic_DNA"/>
</dbReference>
<proteinExistence type="predicted"/>
<dbReference type="InterPro" id="IPR050639">
    <property type="entry name" value="SSR_resolvase"/>
</dbReference>
<evidence type="ECO:0000259" key="2">
    <source>
        <dbReference type="PROSITE" id="PS51737"/>
    </source>
</evidence>
<dbReference type="Gene3D" id="3.90.1750.20">
    <property type="entry name" value="Putative Large Serine Recombinase, Chain B, Domain 2"/>
    <property type="match status" value="1"/>
</dbReference>
<name>A0A1E3LXK1_9SPHN</name>
<dbReference type="PROSITE" id="PS51737">
    <property type="entry name" value="RECOMBINASE_DNA_BIND"/>
    <property type="match status" value="1"/>
</dbReference>
<dbReference type="RefSeq" id="WP_069320340.1">
    <property type="nucleotide sequence ID" value="NZ_MDDS01000023.1"/>
</dbReference>
<evidence type="ECO:0008006" key="5">
    <source>
        <dbReference type="Google" id="ProtNLM"/>
    </source>
</evidence>
<gene>
    <name evidence="3" type="ORF">BFL28_16490</name>
</gene>
<dbReference type="GO" id="GO:0000150">
    <property type="term" value="F:DNA strand exchange activity"/>
    <property type="evidence" value="ECO:0007669"/>
    <property type="project" value="InterPro"/>
</dbReference>
<keyword evidence="4" id="KW-1185">Reference proteome</keyword>
<dbReference type="GO" id="GO:0003677">
    <property type="term" value="F:DNA binding"/>
    <property type="evidence" value="ECO:0007669"/>
    <property type="project" value="InterPro"/>
</dbReference>
<dbReference type="PROSITE" id="PS51736">
    <property type="entry name" value="RECOMBINASES_3"/>
    <property type="match status" value="1"/>
</dbReference>
<dbReference type="InterPro" id="IPR036162">
    <property type="entry name" value="Resolvase-like_N_sf"/>
</dbReference>
<dbReference type="InterPro" id="IPR038109">
    <property type="entry name" value="DNA_bind_recomb_sf"/>
</dbReference>
<dbReference type="CDD" id="cd03768">
    <property type="entry name" value="SR_ResInv"/>
    <property type="match status" value="1"/>
</dbReference>
<protein>
    <recommendedName>
        <fullName evidence="5">Resolvase</fullName>
    </recommendedName>
</protein>
<dbReference type="PANTHER" id="PTHR30461">
    <property type="entry name" value="DNA-INVERTASE FROM LAMBDOID PROPHAGE"/>
    <property type="match status" value="1"/>
</dbReference>
<dbReference type="SMART" id="SM00857">
    <property type="entry name" value="Resolvase"/>
    <property type="match status" value="1"/>
</dbReference>
<reference evidence="3 4" key="1">
    <citation type="submission" date="2016-08" db="EMBL/GenBank/DDBJ databases">
        <title>Draft genome of the agarase producing Sphingomonas sp. MCT13.</title>
        <authorList>
            <person name="D'Andrea M.M."/>
            <person name="Rossolini G.M."/>
            <person name="Thaller M.C."/>
        </authorList>
    </citation>
    <scope>NUCLEOTIDE SEQUENCE [LARGE SCALE GENOMIC DNA]</scope>
    <source>
        <strain evidence="3 4">MCT13</strain>
    </source>
</reference>
<dbReference type="STRING" id="1888892.BFL28_16490"/>
<dbReference type="Gene3D" id="3.40.50.1390">
    <property type="entry name" value="Resolvase, N-terminal catalytic domain"/>
    <property type="match status" value="1"/>
</dbReference>
<dbReference type="Pfam" id="PF00239">
    <property type="entry name" value="Resolvase"/>
    <property type="match status" value="1"/>
</dbReference>
<dbReference type="InterPro" id="IPR006119">
    <property type="entry name" value="Resolv_N"/>
</dbReference>
<dbReference type="SUPFAM" id="SSF109709">
    <property type="entry name" value="KorB DNA-binding domain-like"/>
    <property type="match status" value="1"/>
</dbReference>
<evidence type="ECO:0000313" key="4">
    <source>
        <dbReference type="Proteomes" id="UP000094487"/>
    </source>
</evidence>
<feature type="domain" description="Recombinase" evidence="2">
    <location>
        <begin position="173"/>
        <end position="287"/>
    </location>
</feature>
<dbReference type="OrthoDB" id="7277848at2"/>
<dbReference type="PANTHER" id="PTHR30461:SF23">
    <property type="entry name" value="DNA RECOMBINASE-RELATED"/>
    <property type="match status" value="1"/>
</dbReference>
<dbReference type="Pfam" id="PF07508">
    <property type="entry name" value="Recombinase"/>
    <property type="match status" value="1"/>
</dbReference>
<comment type="caution">
    <text evidence="3">The sequence shown here is derived from an EMBL/GenBank/DDBJ whole genome shotgun (WGS) entry which is preliminary data.</text>
</comment>
<dbReference type="AlphaFoldDB" id="A0A1E3LXK1"/>
<evidence type="ECO:0000259" key="1">
    <source>
        <dbReference type="PROSITE" id="PS51736"/>
    </source>
</evidence>
<accession>A0A1E3LXK1</accession>
<feature type="domain" description="Resolvase/invertase-type recombinase catalytic" evidence="1">
    <location>
        <begin position="13"/>
        <end position="165"/>
    </location>
</feature>
<dbReference type="Proteomes" id="UP000094487">
    <property type="component" value="Unassembled WGS sequence"/>
</dbReference>